<protein>
    <submittedName>
        <fullName evidence="2">Uncharacterized protein</fullName>
    </submittedName>
</protein>
<dbReference type="Proteomes" id="UP001314635">
    <property type="component" value="Unassembled WGS sequence"/>
</dbReference>
<evidence type="ECO:0000256" key="1">
    <source>
        <dbReference type="SAM" id="SignalP"/>
    </source>
</evidence>
<gene>
    <name evidence="2" type="ORF">JQ619_07745</name>
</gene>
<comment type="caution">
    <text evidence="2">The sequence shown here is derived from an EMBL/GenBank/DDBJ whole genome shotgun (WGS) entry which is preliminary data.</text>
</comment>
<keyword evidence="1" id="KW-0732">Signal</keyword>
<name>A0ABS5G342_9BRAD</name>
<proteinExistence type="predicted"/>
<feature type="signal peptide" evidence="1">
    <location>
        <begin position="1"/>
        <end position="24"/>
    </location>
</feature>
<dbReference type="EMBL" id="JAFCLK010000006">
    <property type="protein sequence ID" value="MBR1135653.1"/>
    <property type="molecule type" value="Genomic_DNA"/>
</dbReference>
<keyword evidence="3" id="KW-1185">Reference proteome</keyword>
<organism evidence="2 3">
    <name type="scientific">Bradyrhizobium denitrificans</name>
    <dbReference type="NCBI Taxonomy" id="2734912"/>
    <lineage>
        <taxon>Bacteria</taxon>
        <taxon>Pseudomonadati</taxon>
        <taxon>Pseudomonadota</taxon>
        <taxon>Alphaproteobacteria</taxon>
        <taxon>Hyphomicrobiales</taxon>
        <taxon>Nitrobacteraceae</taxon>
        <taxon>Bradyrhizobium</taxon>
    </lineage>
</organism>
<reference evidence="3" key="1">
    <citation type="journal article" date="2021" name="ISME J.">
        <title>Evolutionary origin and ecological implication of a unique nif island in free-living Bradyrhizobium lineages.</title>
        <authorList>
            <person name="Tao J."/>
        </authorList>
    </citation>
    <scope>NUCLEOTIDE SEQUENCE [LARGE SCALE GENOMIC DNA]</scope>
    <source>
        <strain evidence="3">SZCCT0094</strain>
    </source>
</reference>
<accession>A0ABS5G342</accession>
<evidence type="ECO:0000313" key="2">
    <source>
        <dbReference type="EMBL" id="MBR1135653.1"/>
    </source>
</evidence>
<feature type="chain" id="PRO_5045559865" evidence="1">
    <location>
        <begin position="25"/>
        <end position="100"/>
    </location>
</feature>
<sequence>MAIKALTITLAAAVTTLLTAAASAAPLTAGLSGVPDNSVQQVRMVCTENGRCWREDRGHRTIVREDRGAYGYGRRERRDDDDRGGIGIRAPGVSVGIGRY</sequence>
<evidence type="ECO:0000313" key="3">
    <source>
        <dbReference type="Proteomes" id="UP001314635"/>
    </source>
</evidence>
<dbReference type="RefSeq" id="WP_083780631.1">
    <property type="nucleotide sequence ID" value="NZ_JABFDP010000002.1"/>
</dbReference>